<proteinExistence type="predicted"/>
<dbReference type="SUPFAM" id="SSF53474">
    <property type="entry name" value="alpha/beta-Hydrolases"/>
    <property type="match status" value="1"/>
</dbReference>
<dbReference type="Pfam" id="PF12146">
    <property type="entry name" value="Hydrolase_4"/>
    <property type="match status" value="1"/>
</dbReference>
<sequence>MSKFSIVAISLLAFIIIALAFAGDFFYGEAVQRGTEVELHMEEEVPLTITLEDKQIIEEAAEWYEEQEFETVSILSYDDLSLEGDFLGNEDSSGKAVILAHGFRGNSEDMKNFVQFYYDQGFDVLIPDARGHGGSEGDYIGFGWHDRLDIKQWTQLLIDEENSSDIFLHGVSMGAASVLMTSGEELPAAVKGIIADSAYTSAADILSYQLQSIYNLPALPLIPITSGITELRAGFTFNEASALEQAAKNALPFFIIHGEADELVPTS</sequence>
<organism evidence="2 3">
    <name type="scientific">Planococcus antarcticus DSM 14505</name>
    <dbReference type="NCBI Taxonomy" id="1185653"/>
    <lineage>
        <taxon>Bacteria</taxon>
        <taxon>Bacillati</taxon>
        <taxon>Bacillota</taxon>
        <taxon>Bacilli</taxon>
        <taxon>Bacillales</taxon>
        <taxon>Caryophanaceae</taxon>
        <taxon>Planococcus</taxon>
    </lineage>
</organism>
<dbReference type="Gene3D" id="3.40.50.1820">
    <property type="entry name" value="alpha/beta hydrolase"/>
    <property type="match status" value="1"/>
</dbReference>
<evidence type="ECO:0000259" key="1">
    <source>
        <dbReference type="Pfam" id="PF12146"/>
    </source>
</evidence>
<protein>
    <recommendedName>
        <fullName evidence="1">Serine aminopeptidase S33 domain-containing protein</fullName>
    </recommendedName>
</protein>
<evidence type="ECO:0000313" key="3">
    <source>
        <dbReference type="Proteomes" id="UP000004725"/>
    </source>
</evidence>
<dbReference type="AlphaFoldDB" id="A0AA87IIB7"/>
<dbReference type="RefSeq" id="WP_006831613.1">
    <property type="nucleotide sequence ID" value="NZ_AJYB01000101.1"/>
</dbReference>
<dbReference type="PANTHER" id="PTHR43358">
    <property type="entry name" value="ALPHA/BETA-HYDROLASE"/>
    <property type="match status" value="1"/>
</dbReference>
<comment type="caution">
    <text evidence="2">The sequence shown here is derived from an EMBL/GenBank/DDBJ whole genome shotgun (WGS) entry which is preliminary data.</text>
</comment>
<dbReference type="InterPro" id="IPR052920">
    <property type="entry name" value="DNA-binding_regulatory"/>
</dbReference>
<dbReference type="Proteomes" id="UP000004725">
    <property type="component" value="Unassembled WGS sequence"/>
</dbReference>
<dbReference type="InterPro" id="IPR029058">
    <property type="entry name" value="AB_hydrolase_fold"/>
</dbReference>
<dbReference type="PANTHER" id="PTHR43358:SF4">
    <property type="entry name" value="ALPHA_BETA HYDROLASE FOLD-1 DOMAIN-CONTAINING PROTEIN"/>
    <property type="match status" value="1"/>
</dbReference>
<dbReference type="EMBL" id="AJYB01000101">
    <property type="protein sequence ID" value="EIM05027.1"/>
    <property type="molecule type" value="Genomic_DNA"/>
</dbReference>
<name>A0AA87IIB7_9BACL</name>
<feature type="non-terminal residue" evidence="2">
    <location>
        <position position="267"/>
    </location>
</feature>
<evidence type="ECO:0000313" key="2">
    <source>
        <dbReference type="EMBL" id="EIM05027.1"/>
    </source>
</evidence>
<feature type="domain" description="Serine aminopeptidase S33" evidence="1">
    <location>
        <begin position="95"/>
        <end position="200"/>
    </location>
</feature>
<accession>A0AA87IIB7</accession>
<reference evidence="2 3" key="1">
    <citation type="journal article" date="2012" name="J. Bacteriol.">
        <title>Genome Sequence of the Antarctic Psychrophile Bacterium Planococcus antarcticus DSM 14505.</title>
        <authorList>
            <person name="Margolles A."/>
            <person name="Gueimonde M."/>
            <person name="Sanchez B."/>
        </authorList>
    </citation>
    <scope>NUCLEOTIDE SEQUENCE [LARGE SCALE GENOMIC DNA]</scope>
    <source>
        <strain evidence="2 3">DSM 14505</strain>
    </source>
</reference>
<dbReference type="InterPro" id="IPR022742">
    <property type="entry name" value="Hydrolase_4"/>
</dbReference>
<gene>
    <name evidence="2" type="ORF">A1A1_18412</name>
</gene>